<dbReference type="Gene3D" id="3.10.50.10">
    <property type="match status" value="1"/>
</dbReference>
<dbReference type="PANTHER" id="PTHR11177:SF384">
    <property type="entry name" value="CHITINASE"/>
    <property type="match status" value="1"/>
</dbReference>
<dbReference type="GO" id="GO:0006032">
    <property type="term" value="P:chitin catabolic process"/>
    <property type="evidence" value="ECO:0007669"/>
    <property type="project" value="UniProtKB-KW"/>
</dbReference>
<evidence type="ECO:0000256" key="1">
    <source>
        <dbReference type="ARBA" id="ARBA00000822"/>
    </source>
</evidence>
<evidence type="ECO:0000256" key="7">
    <source>
        <dbReference type="ARBA" id="ARBA00023024"/>
    </source>
</evidence>
<dbReference type="GO" id="GO:0008843">
    <property type="term" value="F:endochitinase activity"/>
    <property type="evidence" value="ECO:0007669"/>
    <property type="project" value="UniProtKB-EC"/>
</dbReference>
<comment type="caution">
    <text evidence="15">The sequence shown here is derived from an EMBL/GenBank/DDBJ whole genome shotgun (WGS) entry which is preliminary data.</text>
</comment>
<dbReference type="EMBL" id="RYZI01000057">
    <property type="protein sequence ID" value="RWA12192.1"/>
    <property type="molecule type" value="Genomic_DNA"/>
</dbReference>
<feature type="region of interest" description="Disordered" evidence="12">
    <location>
        <begin position="66"/>
        <end position="148"/>
    </location>
</feature>
<dbReference type="InterPro" id="IPR001223">
    <property type="entry name" value="Glyco_hydro18_cat"/>
</dbReference>
<dbReference type="Proteomes" id="UP000286045">
    <property type="component" value="Unassembled WGS sequence"/>
</dbReference>
<keyword evidence="13" id="KW-0732">Signal</keyword>
<feature type="chain" id="PRO_5018998536" description="chitinase" evidence="13">
    <location>
        <begin position="21"/>
        <end position="541"/>
    </location>
</feature>
<dbReference type="EC" id="3.2.1.14" evidence="4"/>
<dbReference type="GO" id="GO:0008061">
    <property type="term" value="F:chitin binding"/>
    <property type="evidence" value="ECO:0007669"/>
    <property type="project" value="InterPro"/>
</dbReference>
<dbReference type="InterPro" id="IPR029070">
    <property type="entry name" value="Chitinase_insertion_sf"/>
</dbReference>
<keyword evidence="8" id="KW-0119">Carbohydrate metabolism</keyword>
<comment type="subcellular location">
    <subcellularLocation>
        <location evidence="2">Secreted</location>
    </subcellularLocation>
</comment>
<dbReference type="CDD" id="cd06548">
    <property type="entry name" value="GH18_chitinase"/>
    <property type="match status" value="1"/>
</dbReference>
<evidence type="ECO:0000256" key="6">
    <source>
        <dbReference type="ARBA" id="ARBA00022801"/>
    </source>
</evidence>
<evidence type="ECO:0000256" key="8">
    <source>
        <dbReference type="ARBA" id="ARBA00023277"/>
    </source>
</evidence>
<proteinExistence type="inferred from homology"/>
<dbReference type="Pfam" id="PF00704">
    <property type="entry name" value="Glyco_hydro_18"/>
    <property type="match status" value="1"/>
</dbReference>
<evidence type="ECO:0000256" key="13">
    <source>
        <dbReference type="SAM" id="SignalP"/>
    </source>
</evidence>
<keyword evidence="5" id="KW-0964">Secreted</keyword>
<feature type="domain" description="GH18" evidence="14">
    <location>
        <begin position="154"/>
        <end position="517"/>
    </location>
</feature>
<name>A0A439DCR8_9PEZI</name>
<feature type="signal peptide" evidence="13">
    <location>
        <begin position="1"/>
        <end position="20"/>
    </location>
</feature>
<evidence type="ECO:0000256" key="12">
    <source>
        <dbReference type="SAM" id="MobiDB-lite"/>
    </source>
</evidence>
<comment type="catalytic activity">
    <reaction evidence="1">
        <text>Random endo-hydrolysis of N-acetyl-beta-D-glucosaminide (1-&gt;4)-beta-linkages in chitin and chitodextrins.</text>
        <dbReference type="EC" id="3.2.1.14"/>
    </reaction>
</comment>
<dbReference type="SUPFAM" id="SSF54556">
    <property type="entry name" value="Chitinase insertion domain"/>
    <property type="match status" value="1"/>
</dbReference>
<evidence type="ECO:0000259" key="14">
    <source>
        <dbReference type="PROSITE" id="PS51910"/>
    </source>
</evidence>
<sequence>MGRGRSWALAHGLLAGIVSAIENSTECALATTTIYLPTTVYVFAPNGTSSHAGDSCIATSSSSITIGTSTSSSTGTTDVGTPTSTPTVPTSSSNPGTTISLTSSTSISVTPTSRGNSSITTGSSVPPTTGFPTPTSIGGLPPPPPPPSGPFRGFKNAVYFTNWGIAQEQYLPQRLPVDDLSHVLYAFADIAPNGTVLSANPEVDLTQKYPDDNYWEHGHNAYGAVKQLYIHKKWNRQLKVLLSVGGGEYSPKFAAATSTEMRRQTFAKSAVKLVTDWGFDGIDIDWEYPTNEAERESLVKLVAACRVAFDRYSFHNNLAYRFLVTVASPAGPTNWEFVDLPQMDPYVDIWHLMSYDYTGSWTPRSGHQANVFSNKANEASTPLNTDDAVRYYESQGIKGRKIVIGSPLYGRSFNGTSGLGQNYTSIGSGGPQPGVWYYKDLPKAGARELYDDVAKAAYSYDRRARELISYDDVHSTAFKARYVRNRQLGGAFFWEASGDRADHRSLVKTMSRTLDWLDHTPNNLRYPTSQYMNIRFGMPGA</sequence>
<dbReference type="SMART" id="SM00636">
    <property type="entry name" value="Glyco_18"/>
    <property type="match status" value="1"/>
</dbReference>
<dbReference type="AlphaFoldDB" id="A0A439DCR8"/>
<dbReference type="SUPFAM" id="SSF51445">
    <property type="entry name" value="(Trans)glycosidases"/>
    <property type="match status" value="1"/>
</dbReference>
<evidence type="ECO:0000256" key="3">
    <source>
        <dbReference type="ARBA" id="ARBA00008682"/>
    </source>
</evidence>
<dbReference type="GO" id="GO:0000272">
    <property type="term" value="P:polysaccharide catabolic process"/>
    <property type="evidence" value="ECO:0007669"/>
    <property type="project" value="UniProtKB-KW"/>
</dbReference>
<gene>
    <name evidence="15" type="ORF">EKO27_g2888</name>
</gene>
<dbReference type="PROSITE" id="PS01095">
    <property type="entry name" value="GH18_1"/>
    <property type="match status" value="1"/>
</dbReference>
<dbReference type="PROSITE" id="PS51910">
    <property type="entry name" value="GH18_2"/>
    <property type="match status" value="1"/>
</dbReference>
<dbReference type="InterPro" id="IPR017853">
    <property type="entry name" value="GH"/>
</dbReference>
<dbReference type="PANTHER" id="PTHR11177">
    <property type="entry name" value="CHITINASE"/>
    <property type="match status" value="1"/>
</dbReference>
<reference evidence="15 16" key="1">
    <citation type="submission" date="2018-12" db="EMBL/GenBank/DDBJ databases">
        <title>Draft genome sequence of Xylaria grammica IHI A82.</title>
        <authorList>
            <person name="Buettner E."/>
            <person name="Kellner H."/>
        </authorList>
    </citation>
    <scope>NUCLEOTIDE SEQUENCE [LARGE SCALE GENOMIC DNA]</scope>
    <source>
        <strain evidence="15 16">IHI A82</strain>
    </source>
</reference>
<keyword evidence="6 11" id="KW-0378">Hydrolase</keyword>
<dbReference type="InterPro" id="IPR050314">
    <property type="entry name" value="Glycosyl_Hydrlase_18"/>
</dbReference>
<keyword evidence="9 11" id="KW-0326">Glycosidase</keyword>
<comment type="similarity">
    <text evidence="3">Belongs to the glycosyl hydrolase 18 family. Chitinase class V subfamily.</text>
</comment>
<evidence type="ECO:0000313" key="15">
    <source>
        <dbReference type="EMBL" id="RWA12192.1"/>
    </source>
</evidence>
<accession>A0A439DCR8</accession>
<dbReference type="STRING" id="363999.A0A439DCR8"/>
<evidence type="ECO:0000256" key="4">
    <source>
        <dbReference type="ARBA" id="ARBA00012729"/>
    </source>
</evidence>
<keyword evidence="7" id="KW-0146">Chitin degradation</keyword>
<organism evidence="15 16">
    <name type="scientific">Xylaria grammica</name>
    <dbReference type="NCBI Taxonomy" id="363999"/>
    <lineage>
        <taxon>Eukaryota</taxon>
        <taxon>Fungi</taxon>
        <taxon>Dikarya</taxon>
        <taxon>Ascomycota</taxon>
        <taxon>Pezizomycotina</taxon>
        <taxon>Sordariomycetes</taxon>
        <taxon>Xylariomycetidae</taxon>
        <taxon>Xylariales</taxon>
        <taxon>Xylariaceae</taxon>
        <taxon>Xylaria</taxon>
    </lineage>
</organism>
<keyword evidence="10" id="KW-0624">Polysaccharide degradation</keyword>
<evidence type="ECO:0000313" key="16">
    <source>
        <dbReference type="Proteomes" id="UP000286045"/>
    </source>
</evidence>
<evidence type="ECO:0000256" key="10">
    <source>
        <dbReference type="ARBA" id="ARBA00023326"/>
    </source>
</evidence>
<evidence type="ECO:0000256" key="5">
    <source>
        <dbReference type="ARBA" id="ARBA00022525"/>
    </source>
</evidence>
<dbReference type="GO" id="GO:0005576">
    <property type="term" value="C:extracellular region"/>
    <property type="evidence" value="ECO:0007669"/>
    <property type="project" value="UniProtKB-SubCell"/>
</dbReference>
<feature type="compositionally biased region" description="Low complexity" evidence="12">
    <location>
        <begin position="66"/>
        <end position="113"/>
    </location>
</feature>
<feature type="compositionally biased region" description="Polar residues" evidence="12">
    <location>
        <begin position="114"/>
        <end position="131"/>
    </location>
</feature>
<dbReference type="InterPro" id="IPR001579">
    <property type="entry name" value="Glyco_hydro_18_chit_AS"/>
</dbReference>
<dbReference type="InterPro" id="IPR011583">
    <property type="entry name" value="Chitinase_II/V-like_cat"/>
</dbReference>
<evidence type="ECO:0000256" key="11">
    <source>
        <dbReference type="RuleBase" id="RU000489"/>
    </source>
</evidence>
<evidence type="ECO:0000256" key="9">
    <source>
        <dbReference type="ARBA" id="ARBA00023295"/>
    </source>
</evidence>
<dbReference type="Gene3D" id="3.20.20.80">
    <property type="entry name" value="Glycosidases"/>
    <property type="match status" value="1"/>
</dbReference>
<keyword evidence="16" id="KW-1185">Reference proteome</keyword>
<evidence type="ECO:0000256" key="2">
    <source>
        <dbReference type="ARBA" id="ARBA00004613"/>
    </source>
</evidence>
<protein>
    <recommendedName>
        <fullName evidence="4">chitinase</fullName>
        <ecNumber evidence="4">3.2.1.14</ecNumber>
    </recommendedName>
</protein>